<dbReference type="AlphaFoldDB" id="A0A2J5HFS4"/>
<proteinExistence type="predicted"/>
<keyword evidence="3" id="KW-1185">Reference proteome</keyword>
<dbReference type="EMBL" id="KZ559641">
    <property type="protein sequence ID" value="PLN75646.1"/>
    <property type="molecule type" value="Genomic_DNA"/>
</dbReference>
<evidence type="ECO:0000313" key="2">
    <source>
        <dbReference type="EMBL" id="PLN75646.1"/>
    </source>
</evidence>
<evidence type="ECO:0000256" key="1">
    <source>
        <dbReference type="SAM" id="Phobius"/>
    </source>
</evidence>
<gene>
    <name evidence="2" type="ORF">BDW42DRAFT_33766</name>
</gene>
<name>A0A2J5HFS4_9EURO</name>
<sequence>MGLPPINSELVWEEVLDTCWRDGLPYPLGLIFDFTLVGVIFSAELLSIDIKRTTNLPSKHKCYTESPTERPYSFE</sequence>
<feature type="transmembrane region" description="Helical" evidence="1">
    <location>
        <begin position="26"/>
        <end position="46"/>
    </location>
</feature>
<keyword evidence="1" id="KW-0812">Transmembrane</keyword>
<accession>A0A2J5HFS4</accession>
<reference evidence="3" key="1">
    <citation type="submission" date="2017-12" db="EMBL/GenBank/DDBJ databases">
        <authorList>
            <consortium name="DOE Joint Genome Institute"/>
            <person name="Mondo S.J."/>
            <person name="Kjaerbolling I."/>
            <person name="Vesth T.C."/>
            <person name="Frisvad J.C."/>
            <person name="Nybo J.L."/>
            <person name="Theobald S."/>
            <person name="Kuo A."/>
            <person name="Bowyer P."/>
            <person name="Matsuda Y."/>
            <person name="Lyhne E.K."/>
            <person name="Kogle M.E."/>
            <person name="Clum A."/>
            <person name="Lipzen A."/>
            <person name="Salamov A."/>
            <person name="Ngan C.Y."/>
            <person name="Daum C."/>
            <person name="Chiniquy J."/>
            <person name="Barry K."/>
            <person name="LaButti K."/>
            <person name="Haridas S."/>
            <person name="Simmons B.A."/>
            <person name="Magnuson J.K."/>
            <person name="Mortensen U.H."/>
            <person name="Larsen T.O."/>
            <person name="Grigoriev I.V."/>
            <person name="Baker S.E."/>
            <person name="Andersen M.R."/>
            <person name="Nordberg H.P."/>
            <person name="Cantor M.N."/>
            <person name="Hua S.X."/>
        </authorList>
    </citation>
    <scope>NUCLEOTIDE SEQUENCE [LARGE SCALE GENOMIC DNA]</scope>
    <source>
        <strain evidence="3">IBT 19404</strain>
    </source>
</reference>
<evidence type="ECO:0000313" key="3">
    <source>
        <dbReference type="Proteomes" id="UP000235023"/>
    </source>
</evidence>
<keyword evidence="1" id="KW-0472">Membrane</keyword>
<protein>
    <submittedName>
        <fullName evidence="2">Uncharacterized protein</fullName>
    </submittedName>
</protein>
<dbReference type="Proteomes" id="UP000235023">
    <property type="component" value="Unassembled WGS sequence"/>
</dbReference>
<keyword evidence="1" id="KW-1133">Transmembrane helix</keyword>
<organism evidence="2 3">
    <name type="scientific">Aspergillus taichungensis</name>
    <dbReference type="NCBI Taxonomy" id="482145"/>
    <lineage>
        <taxon>Eukaryota</taxon>
        <taxon>Fungi</taxon>
        <taxon>Dikarya</taxon>
        <taxon>Ascomycota</taxon>
        <taxon>Pezizomycotina</taxon>
        <taxon>Eurotiomycetes</taxon>
        <taxon>Eurotiomycetidae</taxon>
        <taxon>Eurotiales</taxon>
        <taxon>Aspergillaceae</taxon>
        <taxon>Aspergillus</taxon>
        <taxon>Aspergillus subgen. Circumdati</taxon>
    </lineage>
</organism>